<feature type="region of interest" description="Disordered" evidence="1">
    <location>
        <begin position="697"/>
        <end position="749"/>
    </location>
</feature>
<feature type="compositionally biased region" description="Low complexity" evidence="1">
    <location>
        <begin position="36"/>
        <end position="49"/>
    </location>
</feature>
<dbReference type="SUPFAM" id="SSF52540">
    <property type="entry name" value="P-loop containing nucleoside triphosphate hydrolases"/>
    <property type="match status" value="1"/>
</dbReference>
<sequence>MNNPAPPQSSKPSTSSSSTNNDSNPNPVLTPASPASPSETQTQSPQQSEVASVTAKLVDILCKAHMDTVRDGNGADGNVEVEIKQGVEPAVAGGGLGDVDGGDVKASSKEKIKKGKKKGKKGKKVKKTEREDEGDGTDGSAGEETEEGEEDDTSTSSDDEDERRKAKGRKRKAAKKANATSPKNKNKKKCKKHSKPPKAGKKADSSTDASADEETEDEESDTSSDEDERRKAKERKRKELKKKAKAKAAKKRGKSKRYESSSYSEDSSSDDSDSEDSEDEEDARRRRRGKKASSRRGQRVPDSSDETTEEDEVEDEVEEQDAQMKLRNELAALQLELSQLRQQQAALTVGRSSKKKVASDGLELTQSNSKKKSKDKKKAKKKSSKRASTLEFKRVDQLWDSTIHNYKLTESAEDQVDEFNEYVFTVRRKFDWENKYRNTVVDIKSKLLRDALAEVMKDVKGVSLVEEQPSVDPNMLFLYLEEIKTHYRKTLKPKIKKEKKKKLKKRLTLQAAHCKLLTSYLDEDYQETKKTLYPMLKAGNITFDLLWALFKPNTLAYTTTYGSMDDPRCFKVDYANKESSFMRGEWYCIEGRYLEYDGKHFGLGDFEVNVESFKGPRKITSLATYPLKYHKDPEGLKKQLIERGKHFIALQGMNYRFHKGLAFQKKKKSVAKVNINGRVMVDPAIFRRINPNYPISFIKPKDSDDPFNNDSSEDECSDCCDSSSDDGPAEGGEGPLNYGEEKEERERTKTKVVFDKNDKVHVISVPVDEDGQEIQVENLDSVATKEGSKTHQFSEEELLIASPVVLGFAFSEKLWLEFSLSGISDIEWNTGAFASLEIPDERKKIARGIVSTHKFHPAETIDDVVQGKGKGLVFVLHGPPGVGKTLTAEGIAEYLKCPLYAVSAGELGTDSRILEHELQKIMDIAHSWGAVLLLDEADVFLERREVHDIHRNALVSIFLRLLEYFQGILFLTTNRVETFDDAFQSRIHMAFRYGDLTTKAKKAIWRTFIEKVGVKEGVDVDGGRGFGEREFEELARNKLNGRQIKNAVCTAQSLAISEKERFSMEHIKRVLEVAEDFDHDLRGGTGYLDAMRSYT</sequence>
<feature type="compositionally biased region" description="Basic residues" evidence="1">
    <location>
        <begin position="111"/>
        <end position="127"/>
    </location>
</feature>
<dbReference type="InterPro" id="IPR003593">
    <property type="entry name" value="AAA+_ATPase"/>
</dbReference>
<feature type="compositionally biased region" description="Basic residues" evidence="1">
    <location>
        <begin position="184"/>
        <end position="200"/>
    </location>
</feature>
<dbReference type="GO" id="GO:0016887">
    <property type="term" value="F:ATP hydrolysis activity"/>
    <property type="evidence" value="ECO:0007669"/>
    <property type="project" value="InterPro"/>
</dbReference>
<feature type="compositionally biased region" description="Acidic residues" evidence="1">
    <location>
        <begin position="267"/>
        <end position="281"/>
    </location>
</feature>
<feature type="compositionally biased region" description="Basic residues" evidence="1">
    <location>
        <begin position="285"/>
        <end position="298"/>
    </location>
</feature>
<protein>
    <recommendedName>
        <fullName evidence="2">AAA+ ATPase domain-containing protein</fullName>
    </recommendedName>
</protein>
<feature type="region of interest" description="Disordered" evidence="1">
    <location>
        <begin position="1"/>
        <end position="52"/>
    </location>
</feature>
<dbReference type="SMART" id="SM00382">
    <property type="entry name" value="AAA"/>
    <property type="match status" value="1"/>
</dbReference>
<feature type="domain" description="AAA+ ATPase" evidence="2">
    <location>
        <begin position="870"/>
        <end position="995"/>
    </location>
</feature>
<feature type="compositionally biased region" description="Acidic residues" evidence="1">
    <location>
        <begin position="131"/>
        <end position="161"/>
    </location>
</feature>
<evidence type="ECO:0000256" key="1">
    <source>
        <dbReference type="SAM" id="MobiDB-lite"/>
    </source>
</evidence>
<dbReference type="Pfam" id="PF00004">
    <property type="entry name" value="AAA"/>
    <property type="match status" value="1"/>
</dbReference>
<dbReference type="Gene3D" id="3.40.50.300">
    <property type="entry name" value="P-loop containing nucleotide triphosphate hydrolases"/>
    <property type="match status" value="1"/>
</dbReference>
<dbReference type="PANTHER" id="PTHR46411">
    <property type="entry name" value="FAMILY ATPASE, PUTATIVE-RELATED"/>
    <property type="match status" value="1"/>
</dbReference>
<dbReference type="Proteomes" id="UP000250266">
    <property type="component" value="Unassembled WGS sequence"/>
</dbReference>
<feature type="compositionally biased region" description="Basic residues" evidence="1">
    <location>
        <begin position="232"/>
        <end position="255"/>
    </location>
</feature>
<dbReference type="PANTHER" id="PTHR46411:SF1">
    <property type="entry name" value="FAMILY ATPASE, PUTATIVE (AFU_ORTHOLOGUE AFUA_7G05752)-RELATED"/>
    <property type="match status" value="1"/>
</dbReference>
<feature type="region of interest" description="Disordered" evidence="1">
    <location>
        <begin position="348"/>
        <end position="388"/>
    </location>
</feature>
<evidence type="ECO:0000313" key="4">
    <source>
        <dbReference type="Proteomes" id="UP000250266"/>
    </source>
</evidence>
<evidence type="ECO:0000313" key="3">
    <source>
        <dbReference type="EMBL" id="OCK76794.1"/>
    </source>
</evidence>
<dbReference type="InterPro" id="IPR056599">
    <property type="entry name" value="AAA_lid_fung"/>
</dbReference>
<keyword evidence="4" id="KW-1185">Reference proteome</keyword>
<dbReference type="OrthoDB" id="10042665at2759"/>
<dbReference type="AlphaFoldDB" id="A0A8E2E434"/>
<dbReference type="InterPro" id="IPR003959">
    <property type="entry name" value="ATPase_AAA_core"/>
</dbReference>
<dbReference type="InterPro" id="IPR054289">
    <property type="entry name" value="DUF7025"/>
</dbReference>
<gene>
    <name evidence="3" type="ORF">K432DRAFT_385158</name>
</gene>
<dbReference type="Pfam" id="PF22942">
    <property type="entry name" value="DUF7025"/>
    <property type="match status" value="1"/>
</dbReference>
<proteinExistence type="predicted"/>
<dbReference type="Pfam" id="PF23232">
    <property type="entry name" value="AAA_lid_13"/>
    <property type="match status" value="1"/>
</dbReference>
<reference evidence="3 4" key="1">
    <citation type="journal article" date="2016" name="Nat. Commun.">
        <title>Ectomycorrhizal ecology is imprinted in the genome of the dominant symbiotic fungus Cenococcum geophilum.</title>
        <authorList>
            <consortium name="DOE Joint Genome Institute"/>
            <person name="Peter M."/>
            <person name="Kohler A."/>
            <person name="Ohm R.A."/>
            <person name="Kuo A."/>
            <person name="Krutzmann J."/>
            <person name="Morin E."/>
            <person name="Arend M."/>
            <person name="Barry K.W."/>
            <person name="Binder M."/>
            <person name="Choi C."/>
            <person name="Clum A."/>
            <person name="Copeland A."/>
            <person name="Grisel N."/>
            <person name="Haridas S."/>
            <person name="Kipfer T."/>
            <person name="LaButti K."/>
            <person name="Lindquist E."/>
            <person name="Lipzen A."/>
            <person name="Maire R."/>
            <person name="Meier B."/>
            <person name="Mihaltcheva S."/>
            <person name="Molinier V."/>
            <person name="Murat C."/>
            <person name="Poggeler S."/>
            <person name="Quandt C.A."/>
            <person name="Sperisen C."/>
            <person name="Tritt A."/>
            <person name="Tisserant E."/>
            <person name="Crous P.W."/>
            <person name="Henrissat B."/>
            <person name="Nehls U."/>
            <person name="Egli S."/>
            <person name="Spatafora J.W."/>
            <person name="Grigoriev I.V."/>
            <person name="Martin F.M."/>
        </authorList>
    </citation>
    <scope>NUCLEOTIDE SEQUENCE [LARGE SCALE GENOMIC DNA]</scope>
    <source>
        <strain evidence="3 4">CBS 459.81</strain>
    </source>
</reference>
<dbReference type="GO" id="GO:0005524">
    <property type="term" value="F:ATP binding"/>
    <property type="evidence" value="ECO:0007669"/>
    <property type="project" value="InterPro"/>
</dbReference>
<feature type="region of interest" description="Disordered" evidence="1">
    <location>
        <begin position="86"/>
        <end position="325"/>
    </location>
</feature>
<feature type="compositionally biased region" description="Basic residues" evidence="1">
    <location>
        <begin position="369"/>
        <end position="385"/>
    </location>
</feature>
<dbReference type="EMBL" id="KV745178">
    <property type="protein sequence ID" value="OCK76794.1"/>
    <property type="molecule type" value="Genomic_DNA"/>
</dbReference>
<dbReference type="CDD" id="cd19481">
    <property type="entry name" value="RecA-like_protease"/>
    <property type="match status" value="1"/>
</dbReference>
<organism evidence="3 4">
    <name type="scientific">Lepidopterella palustris CBS 459.81</name>
    <dbReference type="NCBI Taxonomy" id="1314670"/>
    <lineage>
        <taxon>Eukaryota</taxon>
        <taxon>Fungi</taxon>
        <taxon>Dikarya</taxon>
        <taxon>Ascomycota</taxon>
        <taxon>Pezizomycotina</taxon>
        <taxon>Dothideomycetes</taxon>
        <taxon>Pleosporomycetidae</taxon>
        <taxon>Mytilinidiales</taxon>
        <taxon>Argynnaceae</taxon>
        <taxon>Lepidopterella</taxon>
    </lineage>
</organism>
<feature type="compositionally biased region" description="Acidic residues" evidence="1">
    <location>
        <begin position="705"/>
        <end position="728"/>
    </location>
</feature>
<feature type="compositionally biased region" description="Acidic residues" evidence="1">
    <location>
        <begin position="303"/>
        <end position="321"/>
    </location>
</feature>
<dbReference type="InterPro" id="IPR027417">
    <property type="entry name" value="P-loop_NTPase"/>
</dbReference>
<name>A0A8E2E434_9PEZI</name>
<feature type="compositionally biased region" description="Basic residues" evidence="1">
    <location>
        <begin position="165"/>
        <end position="175"/>
    </location>
</feature>
<feature type="compositionally biased region" description="Acidic residues" evidence="1">
    <location>
        <begin position="210"/>
        <end position="226"/>
    </location>
</feature>
<evidence type="ECO:0000259" key="2">
    <source>
        <dbReference type="SMART" id="SM00382"/>
    </source>
</evidence>
<accession>A0A8E2E434</accession>
<feature type="compositionally biased region" description="Low complexity" evidence="1">
    <location>
        <begin position="10"/>
        <end position="27"/>
    </location>
</feature>
<feature type="compositionally biased region" description="Basic and acidic residues" evidence="1">
    <location>
        <begin position="739"/>
        <end position="749"/>
    </location>
</feature>